<organism evidence="1 2">
    <name type="scientific">Favolaschia claudopus</name>
    <dbReference type="NCBI Taxonomy" id="2862362"/>
    <lineage>
        <taxon>Eukaryota</taxon>
        <taxon>Fungi</taxon>
        <taxon>Dikarya</taxon>
        <taxon>Basidiomycota</taxon>
        <taxon>Agaricomycotina</taxon>
        <taxon>Agaricomycetes</taxon>
        <taxon>Agaricomycetidae</taxon>
        <taxon>Agaricales</taxon>
        <taxon>Marasmiineae</taxon>
        <taxon>Mycenaceae</taxon>
        <taxon>Favolaschia</taxon>
    </lineage>
</organism>
<evidence type="ECO:0000313" key="2">
    <source>
        <dbReference type="Proteomes" id="UP001362999"/>
    </source>
</evidence>
<reference evidence="1 2" key="1">
    <citation type="journal article" date="2024" name="J Genomics">
        <title>Draft genome sequencing and assembly of Favolaschia claudopus CIRM-BRFM 2984 isolated from oak limbs.</title>
        <authorList>
            <person name="Navarro D."/>
            <person name="Drula E."/>
            <person name="Chaduli D."/>
            <person name="Cazenave R."/>
            <person name="Ahrendt S."/>
            <person name="Wang J."/>
            <person name="Lipzen A."/>
            <person name="Daum C."/>
            <person name="Barry K."/>
            <person name="Grigoriev I.V."/>
            <person name="Favel A."/>
            <person name="Rosso M.N."/>
            <person name="Martin F."/>
        </authorList>
    </citation>
    <scope>NUCLEOTIDE SEQUENCE [LARGE SCALE GENOMIC DNA]</scope>
    <source>
        <strain evidence="1 2">CIRM-BRFM 2984</strain>
    </source>
</reference>
<dbReference type="Proteomes" id="UP001362999">
    <property type="component" value="Unassembled WGS sequence"/>
</dbReference>
<sequence>MSRRTQAPGARILQRWAGRVDGRGEEGRWKMDWFLCGGGVEVRSGGGGGERSACMRRGWDGDVLCVEEGKEISLACVKVTPSRPSRMPRQCIRCEVEAAEERCDGARSLIHNVMIEEDVQVQQLSSDILSVAEGYVPFAYTGVLLRAQGSAHTLSLAPPSPLVRPNSRFEVWLGYDLRERRVWRGGSDMEPLSIRTYSILLSPSPFRSSFLPCPCPTTIYTSLFNASSLHPVSSLTQSIPLLLLCVAECSA</sequence>
<evidence type="ECO:0000313" key="1">
    <source>
        <dbReference type="EMBL" id="KAK6974120.1"/>
    </source>
</evidence>
<comment type="caution">
    <text evidence="1">The sequence shown here is derived from an EMBL/GenBank/DDBJ whole genome shotgun (WGS) entry which is preliminary data.</text>
</comment>
<feature type="non-terminal residue" evidence="1">
    <location>
        <position position="251"/>
    </location>
</feature>
<proteinExistence type="predicted"/>
<dbReference type="EMBL" id="JAWWNJ010000188">
    <property type="protein sequence ID" value="KAK6974120.1"/>
    <property type="molecule type" value="Genomic_DNA"/>
</dbReference>
<accession>A0AAV9Z749</accession>
<gene>
    <name evidence="1" type="ORF">R3P38DRAFT_3134092</name>
</gene>
<protein>
    <submittedName>
        <fullName evidence="1">Uncharacterized protein</fullName>
    </submittedName>
</protein>
<dbReference type="AlphaFoldDB" id="A0AAV9Z749"/>
<keyword evidence="2" id="KW-1185">Reference proteome</keyword>
<name>A0AAV9Z749_9AGAR</name>